<sequence length="74" mass="8451">MSAISLMEAAIFEICKETGKVIYTCPDSFEFDEIINTEDNFLTTQENTDDMIHINENNTVSELNKDEVEINNTN</sequence>
<comment type="caution">
    <text evidence="1">The sequence shown here is derived from an EMBL/GenBank/DDBJ whole genome shotgun (WGS) entry which is preliminary data.</text>
</comment>
<protein>
    <submittedName>
        <fullName evidence="1">43438_t:CDS:1</fullName>
    </submittedName>
</protein>
<name>A0ABN7WVC0_GIGMA</name>
<evidence type="ECO:0000313" key="2">
    <source>
        <dbReference type="Proteomes" id="UP000789901"/>
    </source>
</evidence>
<reference evidence="1 2" key="1">
    <citation type="submission" date="2021-06" db="EMBL/GenBank/DDBJ databases">
        <authorList>
            <person name="Kallberg Y."/>
            <person name="Tangrot J."/>
            <person name="Rosling A."/>
        </authorList>
    </citation>
    <scope>NUCLEOTIDE SEQUENCE [LARGE SCALE GENOMIC DNA]</scope>
    <source>
        <strain evidence="1 2">120-4 pot B 10/14</strain>
    </source>
</reference>
<evidence type="ECO:0000313" key="1">
    <source>
        <dbReference type="EMBL" id="CAG8841299.1"/>
    </source>
</evidence>
<keyword evidence="2" id="KW-1185">Reference proteome</keyword>
<dbReference type="EMBL" id="CAJVQB010065452">
    <property type="protein sequence ID" value="CAG8841299.1"/>
    <property type="molecule type" value="Genomic_DNA"/>
</dbReference>
<feature type="non-terminal residue" evidence="1">
    <location>
        <position position="74"/>
    </location>
</feature>
<organism evidence="1 2">
    <name type="scientific">Gigaspora margarita</name>
    <dbReference type="NCBI Taxonomy" id="4874"/>
    <lineage>
        <taxon>Eukaryota</taxon>
        <taxon>Fungi</taxon>
        <taxon>Fungi incertae sedis</taxon>
        <taxon>Mucoromycota</taxon>
        <taxon>Glomeromycotina</taxon>
        <taxon>Glomeromycetes</taxon>
        <taxon>Diversisporales</taxon>
        <taxon>Gigasporaceae</taxon>
        <taxon>Gigaspora</taxon>
    </lineage>
</organism>
<gene>
    <name evidence="1" type="ORF">GMARGA_LOCUS35356</name>
</gene>
<proteinExistence type="predicted"/>
<accession>A0ABN7WVC0</accession>
<dbReference type="Proteomes" id="UP000789901">
    <property type="component" value="Unassembled WGS sequence"/>
</dbReference>